<dbReference type="SUPFAM" id="SSF55729">
    <property type="entry name" value="Acyl-CoA N-acyltransferases (Nat)"/>
    <property type="match status" value="1"/>
</dbReference>
<proteinExistence type="predicted"/>
<dbReference type="AlphaFoldDB" id="B9TCI9"/>
<protein>
    <recommendedName>
        <fullName evidence="3">N-acetyltransferase domain-containing protein</fullName>
    </recommendedName>
</protein>
<name>B9TCI9_RICCO</name>
<evidence type="ECO:0000313" key="2">
    <source>
        <dbReference type="Proteomes" id="UP000008311"/>
    </source>
</evidence>
<reference evidence="2" key="1">
    <citation type="journal article" date="2010" name="Nat. Biotechnol.">
        <title>Draft genome sequence of the oilseed species Ricinus communis.</title>
        <authorList>
            <person name="Chan A.P."/>
            <person name="Crabtree J."/>
            <person name="Zhao Q."/>
            <person name="Lorenzi H."/>
            <person name="Orvis J."/>
            <person name="Puiu D."/>
            <person name="Melake-Berhan A."/>
            <person name="Jones K.M."/>
            <person name="Redman J."/>
            <person name="Chen G."/>
            <person name="Cahoon E.B."/>
            <person name="Gedil M."/>
            <person name="Stanke M."/>
            <person name="Haas B.J."/>
            <person name="Wortman J.R."/>
            <person name="Fraser-Liggett C.M."/>
            <person name="Ravel J."/>
            <person name="Rabinowicz P.D."/>
        </authorList>
    </citation>
    <scope>NUCLEOTIDE SEQUENCE [LARGE SCALE GENOMIC DNA]</scope>
    <source>
        <strain evidence="2">cv. Hale</strain>
    </source>
</reference>
<accession>B9TCI9</accession>
<evidence type="ECO:0008006" key="3">
    <source>
        <dbReference type="Google" id="ProtNLM"/>
    </source>
</evidence>
<dbReference type="Gene3D" id="3.40.630.30">
    <property type="match status" value="1"/>
</dbReference>
<dbReference type="Proteomes" id="UP000008311">
    <property type="component" value="Unassembled WGS sequence"/>
</dbReference>
<sequence>MPTASGNTCGFRSGFRRRRQLPEHLRSKLPAFETERFRVLPLNSAQARQIVEKLLEDVRLAEYVAWVADKSRDGAHREAFLLQMQRAAGTVLAWGVLERENDKVIGALLARPTIEGLDLEALCEPSMWEQKVTEEVAYPVAEWIEDHCEVESVKPD</sequence>
<keyword evidence="2" id="KW-1185">Reference proteome</keyword>
<evidence type="ECO:0000313" key="1">
    <source>
        <dbReference type="EMBL" id="EEF26425.1"/>
    </source>
</evidence>
<dbReference type="EMBL" id="EQ977325">
    <property type="protein sequence ID" value="EEF26425.1"/>
    <property type="molecule type" value="Genomic_DNA"/>
</dbReference>
<gene>
    <name evidence="1" type="ORF">RCOM_1913220</name>
</gene>
<dbReference type="InterPro" id="IPR016181">
    <property type="entry name" value="Acyl_CoA_acyltransferase"/>
</dbReference>
<organism evidence="1 2">
    <name type="scientific">Ricinus communis</name>
    <name type="common">Castor bean</name>
    <dbReference type="NCBI Taxonomy" id="3988"/>
    <lineage>
        <taxon>Eukaryota</taxon>
        <taxon>Viridiplantae</taxon>
        <taxon>Streptophyta</taxon>
        <taxon>Embryophyta</taxon>
        <taxon>Tracheophyta</taxon>
        <taxon>Spermatophyta</taxon>
        <taxon>Magnoliopsida</taxon>
        <taxon>eudicotyledons</taxon>
        <taxon>Gunneridae</taxon>
        <taxon>Pentapetalae</taxon>
        <taxon>rosids</taxon>
        <taxon>fabids</taxon>
        <taxon>Malpighiales</taxon>
        <taxon>Euphorbiaceae</taxon>
        <taxon>Acalyphoideae</taxon>
        <taxon>Acalypheae</taxon>
        <taxon>Ricinus</taxon>
    </lineage>
</organism>
<dbReference type="InParanoid" id="B9TCI9"/>